<keyword evidence="1" id="KW-0175">Coiled coil</keyword>
<comment type="caution">
    <text evidence="2">The sequence shown here is derived from an EMBL/GenBank/DDBJ whole genome shotgun (WGS) entry which is preliminary data.</text>
</comment>
<proteinExistence type="predicted"/>
<accession>A0A2A4JIG9</accession>
<evidence type="ECO:0000256" key="1">
    <source>
        <dbReference type="SAM" id="Coils"/>
    </source>
</evidence>
<protein>
    <submittedName>
        <fullName evidence="2">Uncharacterized protein</fullName>
    </submittedName>
</protein>
<evidence type="ECO:0000313" key="2">
    <source>
        <dbReference type="EMBL" id="PCG71566.1"/>
    </source>
</evidence>
<dbReference type="AlphaFoldDB" id="A0A2A4JIG9"/>
<name>A0A2A4JIG9_HELVI</name>
<gene>
    <name evidence="2" type="ORF">B5V51_1729</name>
</gene>
<dbReference type="EMBL" id="NWSH01001354">
    <property type="protein sequence ID" value="PCG71566.1"/>
    <property type="molecule type" value="Genomic_DNA"/>
</dbReference>
<reference evidence="2" key="1">
    <citation type="submission" date="2017-09" db="EMBL/GenBank/DDBJ databases">
        <title>Contemporary evolution of a Lepidopteran species, Heliothis virescens, in response to modern agricultural practices.</title>
        <authorList>
            <person name="Fritz M.L."/>
            <person name="Deyonke A.M."/>
            <person name="Papanicolaou A."/>
            <person name="Micinski S."/>
            <person name="Westbrook J."/>
            <person name="Gould F."/>
        </authorList>
    </citation>
    <scope>NUCLEOTIDE SEQUENCE [LARGE SCALE GENOMIC DNA]</scope>
    <source>
        <strain evidence="2">HvINT-</strain>
        <tissue evidence="2">Whole body</tissue>
    </source>
</reference>
<sequence length="524" mass="59809">MLTRRAASFEEKLRATLKELESSKTLCKQLLQERDDSEVEVKLIVDKNTELKNQLAELHVEHMDTLDQHQHLSQLVSNFQECSDTHELALRRISELELELSRAHNTITQLESAKSSERAANTCSLYNELVGSVSGSFSSQPIVTIDLTNDTLIQNKVKYSTHNKIKKYLKINRVVKKLKKTLKKYTVCKSNNKLRRKNINLANDLNNCEHELDMCRSLYDSDIQRLQEQLCIKENSIRDIFHKYEASQLDLNKRMQEACELVDLVINNAEKYELLTDNISCNCSCLPISEAQRVTPTQVAPCLSPLPEPPFVTLTTLVAQLHDHSDKLTSVNKSIIYIFSDKFGQGIGSIFNQCSHHHVINHCVPGSSFSYLTECIRSSKLIPGSTVILIYGDSLGVTKKDIFEYINLIVHLNEVNKIKFILCALPYSDSLTREQNSHIFNLNMLSYNSTCRLVNAVLYFDINEFTYDFKLTEYSMYLPARCRRHIANILAYNIHTDTGTHNVSTDIVSTTTNIPIDMPSSLNY</sequence>
<feature type="coiled-coil region" evidence="1">
    <location>
        <begin position="86"/>
        <end position="113"/>
    </location>
</feature>
<organism evidence="2">
    <name type="scientific">Heliothis virescens</name>
    <name type="common">Tobacco budworm moth</name>
    <dbReference type="NCBI Taxonomy" id="7102"/>
    <lineage>
        <taxon>Eukaryota</taxon>
        <taxon>Metazoa</taxon>
        <taxon>Ecdysozoa</taxon>
        <taxon>Arthropoda</taxon>
        <taxon>Hexapoda</taxon>
        <taxon>Insecta</taxon>
        <taxon>Pterygota</taxon>
        <taxon>Neoptera</taxon>
        <taxon>Endopterygota</taxon>
        <taxon>Lepidoptera</taxon>
        <taxon>Glossata</taxon>
        <taxon>Ditrysia</taxon>
        <taxon>Noctuoidea</taxon>
        <taxon>Noctuidae</taxon>
        <taxon>Heliothinae</taxon>
        <taxon>Heliothis</taxon>
    </lineage>
</organism>